<dbReference type="GO" id="GO:0016192">
    <property type="term" value="P:vesicle-mediated transport"/>
    <property type="evidence" value="ECO:0007669"/>
    <property type="project" value="TreeGrafter"/>
</dbReference>
<feature type="transmembrane region" description="Helical" evidence="5">
    <location>
        <begin position="49"/>
        <end position="69"/>
    </location>
</feature>
<evidence type="ECO:0000256" key="3">
    <source>
        <dbReference type="ARBA" id="ARBA00022989"/>
    </source>
</evidence>
<feature type="transmembrane region" description="Helical" evidence="5">
    <location>
        <begin position="21"/>
        <end position="43"/>
    </location>
</feature>
<gene>
    <name evidence="6" type="ORF">LPJ61_000734</name>
</gene>
<keyword evidence="2 5" id="KW-0812">Transmembrane</keyword>
<dbReference type="PANTHER" id="PTHR28128">
    <property type="entry name" value="GOLGI APPARATUS MEMBRANE PROTEIN TVP15"/>
    <property type="match status" value="1"/>
</dbReference>
<dbReference type="Pfam" id="PF08507">
    <property type="entry name" value="COPI_assoc"/>
    <property type="match status" value="1"/>
</dbReference>
<dbReference type="GO" id="GO:0000139">
    <property type="term" value="C:Golgi membrane"/>
    <property type="evidence" value="ECO:0007669"/>
    <property type="project" value="TreeGrafter"/>
</dbReference>
<dbReference type="OrthoDB" id="423534at2759"/>
<protein>
    <recommendedName>
        <fullName evidence="8">COPI associated</fullName>
    </recommendedName>
</protein>
<dbReference type="AlphaFoldDB" id="A0A9W7YIA7"/>
<reference evidence="6" key="1">
    <citation type="submission" date="2022-07" db="EMBL/GenBank/DDBJ databases">
        <title>Phylogenomic reconstructions and comparative analyses of Kickxellomycotina fungi.</title>
        <authorList>
            <person name="Reynolds N.K."/>
            <person name="Stajich J.E."/>
            <person name="Barry K."/>
            <person name="Grigoriev I.V."/>
            <person name="Crous P."/>
            <person name="Smith M.E."/>
        </authorList>
    </citation>
    <scope>NUCLEOTIDE SEQUENCE</scope>
    <source>
        <strain evidence="6">BCRC 34381</strain>
    </source>
</reference>
<evidence type="ECO:0000256" key="1">
    <source>
        <dbReference type="ARBA" id="ARBA00004141"/>
    </source>
</evidence>
<evidence type="ECO:0000256" key="4">
    <source>
        <dbReference type="ARBA" id="ARBA00023136"/>
    </source>
</evidence>
<keyword evidence="3 5" id="KW-1133">Transmembrane helix</keyword>
<evidence type="ECO:0000313" key="7">
    <source>
        <dbReference type="Proteomes" id="UP001143981"/>
    </source>
</evidence>
<dbReference type="PANTHER" id="PTHR28128:SF1">
    <property type="entry name" value="GOLGI APPARATUS MEMBRANE PROTEIN TVP15"/>
    <property type="match status" value="1"/>
</dbReference>
<accession>A0A9W7YIA7</accession>
<evidence type="ECO:0000313" key="6">
    <source>
        <dbReference type="EMBL" id="KAJ1735104.1"/>
    </source>
</evidence>
<evidence type="ECO:0000256" key="5">
    <source>
        <dbReference type="SAM" id="Phobius"/>
    </source>
</evidence>
<dbReference type="InterPro" id="IPR013714">
    <property type="entry name" value="Golgi_TVP15"/>
</dbReference>
<sequence>MAAHGQPDARERSFKVLARDILWRLLNIVAAGLWIAVAAFHFVDRSFQAVLPGIAVLLVGVGSIVLEFWRPEVILKNCYFLWNFMGRGIFFLLMGCIVMGFRSINYAATGISWGIGLLYIVIWYTSFTLFPVAAAPKHDLETQAYL</sequence>
<feature type="transmembrane region" description="Helical" evidence="5">
    <location>
        <begin position="113"/>
        <end position="135"/>
    </location>
</feature>
<comment type="subcellular location">
    <subcellularLocation>
        <location evidence="1">Membrane</location>
        <topology evidence="1">Multi-pass membrane protein</topology>
    </subcellularLocation>
</comment>
<feature type="transmembrane region" description="Helical" evidence="5">
    <location>
        <begin position="81"/>
        <end position="101"/>
    </location>
</feature>
<evidence type="ECO:0000256" key="2">
    <source>
        <dbReference type="ARBA" id="ARBA00022692"/>
    </source>
</evidence>
<organism evidence="6 7">
    <name type="scientific">Coemansia biformis</name>
    <dbReference type="NCBI Taxonomy" id="1286918"/>
    <lineage>
        <taxon>Eukaryota</taxon>
        <taxon>Fungi</taxon>
        <taxon>Fungi incertae sedis</taxon>
        <taxon>Zoopagomycota</taxon>
        <taxon>Kickxellomycotina</taxon>
        <taxon>Kickxellomycetes</taxon>
        <taxon>Kickxellales</taxon>
        <taxon>Kickxellaceae</taxon>
        <taxon>Coemansia</taxon>
    </lineage>
</organism>
<comment type="caution">
    <text evidence="6">The sequence shown here is derived from an EMBL/GenBank/DDBJ whole genome shotgun (WGS) entry which is preliminary data.</text>
</comment>
<evidence type="ECO:0008006" key="8">
    <source>
        <dbReference type="Google" id="ProtNLM"/>
    </source>
</evidence>
<keyword evidence="7" id="KW-1185">Reference proteome</keyword>
<proteinExistence type="predicted"/>
<name>A0A9W7YIA7_9FUNG</name>
<keyword evidence="4 5" id="KW-0472">Membrane</keyword>
<dbReference type="EMBL" id="JANBOI010000041">
    <property type="protein sequence ID" value="KAJ1735104.1"/>
    <property type="molecule type" value="Genomic_DNA"/>
</dbReference>
<dbReference type="Proteomes" id="UP001143981">
    <property type="component" value="Unassembled WGS sequence"/>
</dbReference>